<evidence type="ECO:0000313" key="4">
    <source>
        <dbReference type="Proteomes" id="UP000654075"/>
    </source>
</evidence>
<keyword evidence="4" id="KW-1185">Reference proteome</keyword>
<proteinExistence type="predicted"/>
<dbReference type="AlphaFoldDB" id="A0A813GBS3"/>
<name>A0A813GBS3_POLGL</name>
<feature type="region of interest" description="Disordered" evidence="1">
    <location>
        <begin position="14"/>
        <end position="59"/>
    </location>
</feature>
<dbReference type="Proteomes" id="UP000626109">
    <property type="component" value="Unassembled WGS sequence"/>
</dbReference>
<dbReference type="EMBL" id="CAJNNW010025242">
    <property type="protein sequence ID" value="CAE8676418.1"/>
    <property type="molecule type" value="Genomic_DNA"/>
</dbReference>
<evidence type="ECO:0000313" key="3">
    <source>
        <dbReference type="EMBL" id="CAE8676418.1"/>
    </source>
</evidence>
<sequence length="106" mass="11675">MICGILFKMWFSHQSKPHKSDQTADHSGKRASTSSHWTMLEEDQAQSSPNEGLHPLLHSWPAQAPPEVRMCDGRVVHVVNTDGASRSNTRRSTKQGSAPLGARPTC</sequence>
<comment type="caution">
    <text evidence="2">The sequence shown here is derived from an EMBL/GenBank/DDBJ whole genome shotgun (WGS) entry which is preliminary data.</text>
</comment>
<protein>
    <submittedName>
        <fullName evidence="2">Uncharacterized protein</fullName>
    </submittedName>
</protein>
<gene>
    <name evidence="2" type="ORF">PGLA1383_LOCUS41410</name>
    <name evidence="3" type="ORF">PGLA2088_LOCUS19867</name>
</gene>
<dbReference type="Proteomes" id="UP000654075">
    <property type="component" value="Unassembled WGS sequence"/>
</dbReference>
<dbReference type="EMBL" id="CAJNNV010028346">
    <property type="protein sequence ID" value="CAE8624264.1"/>
    <property type="molecule type" value="Genomic_DNA"/>
</dbReference>
<feature type="region of interest" description="Disordered" evidence="1">
    <location>
        <begin position="80"/>
        <end position="106"/>
    </location>
</feature>
<reference evidence="2" key="1">
    <citation type="submission" date="2021-02" db="EMBL/GenBank/DDBJ databases">
        <authorList>
            <person name="Dougan E. K."/>
            <person name="Rhodes N."/>
            <person name="Thang M."/>
            <person name="Chan C."/>
        </authorList>
    </citation>
    <scope>NUCLEOTIDE SEQUENCE</scope>
</reference>
<organism evidence="2 4">
    <name type="scientific">Polarella glacialis</name>
    <name type="common">Dinoflagellate</name>
    <dbReference type="NCBI Taxonomy" id="89957"/>
    <lineage>
        <taxon>Eukaryota</taxon>
        <taxon>Sar</taxon>
        <taxon>Alveolata</taxon>
        <taxon>Dinophyceae</taxon>
        <taxon>Suessiales</taxon>
        <taxon>Suessiaceae</taxon>
        <taxon>Polarella</taxon>
    </lineage>
</organism>
<evidence type="ECO:0000313" key="2">
    <source>
        <dbReference type="EMBL" id="CAE8624264.1"/>
    </source>
</evidence>
<evidence type="ECO:0000256" key="1">
    <source>
        <dbReference type="SAM" id="MobiDB-lite"/>
    </source>
</evidence>
<feature type="compositionally biased region" description="Basic and acidic residues" evidence="1">
    <location>
        <begin position="18"/>
        <end position="28"/>
    </location>
</feature>
<accession>A0A813GBS3</accession>